<dbReference type="EMBL" id="SOEC01000026">
    <property type="protein sequence ID" value="TDX22944.1"/>
    <property type="molecule type" value="Genomic_DNA"/>
</dbReference>
<evidence type="ECO:0000259" key="1">
    <source>
        <dbReference type="Pfam" id="PF01863"/>
    </source>
</evidence>
<dbReference type="CDD" id="cd07344">
    <property type="entry name" value="M48_yhfN_like"/>
    <property type="match status" value="1"/>
</dbReference>
<dbReference type="Pfam" id="PF01863">
    <property type="entry name" value="YgjP-like"/>
    <property type="match status" value="1"/>
</dbReference>
<dbReference type="PANTHER" id="PTHR30399:SF1">
    <property type="entry name" value="UTP PYROPHOSPHATASE"/>
    <property type="match status" value="1"/>
</dbReference>
<feature type="domain" description="YgjP-like metallopeptidase" evidence="1">
    <location>
        <begin position="43"/>
        <end position="249"/>
    </location>
</feature>
<dbReference type="PANTHER" id="PTHR30399">
    <property type="entry name" value="UNCHARACTERIZED PROTEIN YGJP"/>
    <property type="match status" value="1"/>
</dbReference>
<protein>
    <recommendedName>
        <fullName evidence="1">YgjP-like metallopeptidase domain-containing protein</fullName>
    </recommendedName>
</protein>
<gene>
    <name evidence="2" type="ORF">DFO67_12614</name>
</gene>
<accession>A0A4R8FB44</accession>
<dbReference type="AlphaFoldDB" id="A0A4R8FB44"/>
<evidence type="ECO:0000313" key="2">
    <source>
        <dbReference type="EMBL" id="TDX22944.1"/>
    </source>
</evidence>
<dbReference type="InterPro" id="IPR053136">
    <property type="entry name" value="UTP_pyrophosphatase-like"/>
</dbReference>
<proteinExistence type="predicted"/>
<dbReference type="InterPro" id="IPR002725">
    <property type="entry name" value="YgjP-like_metallopeptidase"/>
</dbReference>
<dbReference type="Proteomes" id="UP000294489">
    <property type="component" value="Unassembled WGS sequence"/>
</dbReference>
<dbReference type="RefSeq" id="WP_134020798.1">
    <property type="nucleotide sequence ID" value="NZ_SOEC01000026.1"/>
</dbReference>
<dbReference type="OrthoDB" id="9811177at2"/>
<organism evidence="2 3">
    <name type="scientific">Modicisalibacter xianhensis</name>
    <dbReference type="NCBI Taxonomy" id="442341"/>
    <lineage>
        <taxon>Bacteria</taxon>
        <taxon>Pseudomonadati</taxon>
        <taxon>Pseudomonadota</taxon>
        <taxon>Gammaproteobacteria</taxon>
        <taxon>Oceanospirillales</taxon>
        <taxon>Halomonadaceae</taxon>
        <taxon>Modicisalibacter</taxon>
    </lineage>
</organism>
<reference evidence="2 3" key="1">
    <citation type="submission" date="2019-03" db="EMBL/GenBank/DDBJ databases">
        <title>Freshwater and sediment microbial communities from various areas in North America, analyzing microbe dynamics in response to fracking.</title>
        <authorList>
            <person name="Lamendella R."/>
        </authorList>
    </citation>
    <scope>NUCLEOTIDE SEQUENCE [LARGE SCALE GENOMIC DNA]</scope>
    <source>
        <strain evidence="2 3">6_TX</strain>
    </source>
</reference>
<evidence type="ECO:0000313" key="3">
    <source>
        <dbReference type="Proteomes" id="UP000294489"/>
    </source>
</evidence>
<sequence>MSDTQYGQEAWRYSVRYGERTLSFYWTQTNIPDPECREKAPRKAVIHVHPNGEIEVQTPAGTPLVEAKQALLKRARWVVAHLDEIHERQRHVLPRDYVSGETLFYLGRRYVLKRVPSGTERHVKLLRGQIQVTGSDLTRSRVRSDLKAWYRHRAKEVFQRRFVHVEGRLRWLTHRPSWRLLEMKTQWGSCSPKGDVLLNPHLVKAPTECIDYVILHELCHLEEHNHSQRFYDLLTYAMPRWETAKQRLDGMAELLLNE</sequence>
<comment type="caution">
    <text evidence="2">The sequence shown here is derived from an EMBL/GenBank/DDBJ whole genome shotgun (WGS) entry which is preliminary data.</text>
</comment>
<dbReference type="Gene3D" id="3.30.2010.10">
    <property type="entry name" value="Metalloproteases ('zincins'), catalytic domain"/>
    <property type="match status" value="1"/>
</dbReference>
<name>A0A4R8FB44_9GAMM</name>